<evidence type="ECO:0000313" key="1">
    <source>
        <dbReference type="EMBL" id="AYL96278.1"/>
    </source>
</evidence>
<reference evidence="1 2" key="1">
    <citation type="submission" date="2018-10" db="EMBL/GenBank/DDBJ databases">
        <title>Genome sequencing of Mucilaginibacter sp. HYN0043.</title>
        <authorList>
            <person name="Kim M."/>
            <person name="Yi H."/>
        </authorList>
    </citation>
    <scope>NUCLEOTIDE SEQUENCE [LARGE SCALE GENOMIC DNA]</scope>
    <source>
        <strain evidence="1 2">HYN0043</strain>
    </source>
</reference>
<name>A0A494VY80_9SPHI</name>
<dbReference type="Proteomes" id="UP000270046">
    <property type="component" value="Chromosome"/>
</dbReference>
<dbReference type="OrthoDB" id="793469at2"/>
<keyword evidence="2" id="KW-1185">Reference proteome</keyword>
<protein>
    <submittedName>
        <fullName evidence="1">Uncharacterized protein</fullName>
    </submittedName>
</protein>
<organism evidence="1 2">
    <name type="scientific">Mucilaginibacter celer</name>
    <dbReference type="NCBI Taxonomy" id="2305508"/>
    <lineage>
        <taxon>Bacteria</taxon>
        <taxon>Pseudomonadati</taxon>
        <taxon>Bacteroidota</taxon>
        <taxon>Sphingobacteriia</taxon>
        <taxon>Sphingobacteriales</taxon>
        <taxon>Sphingobacteriaceae</taxon>
        <taxon>Mucilaginibacter</taxon>
    </lineage>
</organism>
<proteinExistence type="predicted"/>
<dbReference type="KEGG" id="muh:HYN43_013675"/>
<gene>
    <name evidence="1" type="ORF">HYN43_013675</name>
</gene>
<dbReference type="EMBL" id="CP032869">
    <property type="protein sequence ID" value="AYL96278.1"/>
    <property type="molecule type" value="Genomic_DNA"/>
</dbReference>
<accession>A0A494VY80</accession>
<dbReference type="AlphaFoldDB" id="A0A494VY80"/>
<evidence type="ECO:0000313" key="2">
    <source>
        <dbReference type="Proteomes" id="UP000270046"/>
    </source>
</evidence>
<sequence>MPNRHPLLLINIISDMKSKEEILNSYNTTGADGLPEISAEDLLNAMEAYKQQWAEAAFEAARKQKNGTYQFDTFNDFVESEKQTIPTAEDNFSSTIAAVADSIVTNFLPDDASTNEFSFDFNLEGNRYTAFYTKDLDGYWKMDNWQRE</sequence>